<proteinExistence type="predicted"/>
<evidence type="ECO:0000313" key="2">
    <source>
        <dbReference type="Proteomes" id="UP000814128"/>
    </source>
</evidence>
<accession>A0ACB8QPE6</accession>
<dbReference type="Proteomes" id="UP000814128">
    <property type="component" value="Unassembled WGS sequence"/>
</dbReference>
<gene>
    <name evidence="1" type="ORF">K488DRAFT_77725</name>
</gene>
<evidence type="ECO:0000313" key="1">
    <source>
        <dbReference type="EMBL" id="KAI0033729.1"/>
    </source>
</evidence>
<comment type="caution">
    <text evidence="1">The sequence shown here is derived from an EMBL/GenBank/DDBJ whole genome shotgun (WGS) entry which is preliminary data.</text>
</comment>
<sequence length="315" mass="34813">MSQYIDFHALYTVGKRWFLFVNTTAAPITFFYDVPFGRFATPNSIFALDGIKSWIIMELVSPVSFLTTLLAHPVSPEFPVPFVNGNGFTPQAFLVGVFLLHYLNRAIISPLRTPSRSPSHPIVIAAAASFNSLNGFLMATYLSSATAADFLSDAFQTPRFWIGVALWAIGFIGNIAHDEILLNIRRKAKAKGKASDKKQGEHYAIPTGGLFAYVSFPNYFFEWIEWAGFALAAAPPPDLSTLPSKDALATVFKNGGAGLQSLFRPFADSVSPPWAFLSSEIGAMLPRAVRGHKWYHTRFGRAYPPERKIVIPFIL</sequence>
<protein>
    <submittedName>
        <fullName evidence="1">3-oxo-5-alpha-steroid 4-dehydrogenase-domain-containing protein</fullName>
    </submittedName>
</protein>
<reference evidence="1" key="1">
    <citation type="submission" date="2021-02" db="EMBL/GenBank/DDBJ databases">
        <authorList>
            <consortium name="DOE Joint Genome Institute"/>
            <person name="Ahrendt S."/>
            <person name="Looney B.P."/>
            <person name="Miyauchi S."/>
            <person name="Morin E."/>
            <person name="Drula E."/>
            <person name="Courty P.E."/>
            <person name="Chicoki N."/>
            <person name="Fauchery L."/>
            <person name="Kohler A."/>
            <person name="Kuo A."/>
            <person name="Labutti K."/>
            <person name="Pangilinan J."/>
            <person name="Lipzen A."/>
            <person name="Riley R."/>
            <person name="Andreopoulos W."/>
            <person name="He G."/>
            <person name="Johnson J."/>
            <person name="Barry K.W."/>
            <person name="Grigoriev I.V."/>
            <person name="Nagy L."/>
            <person name="Hibbett D."/>
            <person name="Henrissat B."/>
            <person name="Matheny P.B."/>
            <person name="Labbe J."/>
            <person name="Martin F."/>
        </authorList>
    </citation>
    <scope>NUCLEOTIDE SEQUENCE</scope>
    <source>
        <strain evidence="1">EC-137</strain>
    </source>
</reference>
<name>A0ACB8QPE6_9AGAM</name>
<dbReference type="EMBL" id="MU273513">
    <property type="protein sequence ID" value="KAI0033729.1"/>
    <property type="molecule type" value="Genomic_DNA"/>
</dbReference>
<organism evidence="1 2">
    <name type="scientific">Vararia minispora EC-137</name>
    <dbReference type="NCBI Taxonomy" id="1314806"/>
    <lineage>
        <taxon>Eukaryota</taxon>
        <taxon>Fungi</taxon>
        <taxon>Dikarya</taxon>
        <taxon>Basidiomycota</taxon>
        <taxon>Agaricomycotina</taxon>
        <taxon>Agaricomycetes</taxon>
        <taxon>Russulales</taxon>
        <taxon>Lachnocladiaceae</taxon>
        <taxon>Vararia</taxon>
    </lineage>
</organism>
<reference evidence="1" key="2">
    <citation type="journal article" date="2022" name="New Phytol.">
        <title>Evolutionary transition to the ectomycorrhizal habit in the genomes of a hyperdiverse lineage of mushroom-forming fungi.</title>
        <authorList>
            <person name="Looney B."/>
            <person name="Miyauchi S."/>
            <person name="Morin E."/>
            <person name="Drula E."/>
            <person name="Courty P.E."/>
            <person name="Kohler A."/>
            <person name="Kuo A."/>
            <person name="LaButti K."/>
            <person name="Pangilinan J."/>
            <person name="Lipzen A."/>
            <person name="Riley R."/>
            <person name="Andreopoulos W."/>
            <person name="He G."/>
            <person name="Johnson J."/>
            <person name="Nolan M."/>
            <person name="Tritt A."/>
            <person name="Barry K.W."/>
            <person name="Grigoriev I.V."/>
            <person name="Nagy L.G."/>
            <person name="Hibbett D."/>
            <person name="Henrissat B."/>
            <person name="Matheny P.B."/>
            <person name="Labbe J."/>
            <person name="Martin F.M."/>
        </authorList>
    </citation>
    <scope>NUCLEOTIDE SEQUENCE</scope>
    <source>
        <strain evidence="1">EC-137</strain>
    </source>
</reference>
<keyword evidence="2" id="KW-1185">Reference proteome</keyword>